<keyword evidence="3" id="KW-1185">Reference proteome</keyword>
<sequence>MPRIERIRIAGLKYEKMLKKYEDMILDLCNEEGPANTLITLMNGGGKGVLLQSIFQLLMPKAAWGKDNENQVEAFFHNHKKQLKPYTFHVAIEWRLDAPERTEYITTGIAMTAQNSIDQLEIKVDYLLYALLNYDENAELTLSTLPLYDHGLNSPASFEAIQQFVRERRNEIVAYGSHSSDLKKYYAFLADRDIHIDEWRNMRRINGEEGGIKGYFQKNDAFTNHNLFEKLIIPEIGSSLNGSMREDEGSLQRMFIDSATVAQRLPMLEQRERAFAEFTSLAAPLYESVKQGTEADRSFQETELLGRQLYTVIYDELKHAEDKRRKTADELAGHYQEAKQLKFETDNLKYLKLKEERDRKQDDFKAVSDNQARAKQRLEESKMKEKDLEVAHYLARRRLQIRQMEQWQKEIEAIEGSLAMKERQEVIQAAKQELRVQWDEVYRLWQARIQFFSGRQQALGAEEAILRKGREAFLLELGGLEGKIHELTALIRQYTEDLGVFASRHGQEAAHSPAAALQRTLIAARSIAENIIALNGQRKSAEEEKLALHTRHTRLTEKLLGTASQAEELTDRIEVQMGKESQLWSQLVVLLEMYEEHQLLGTTALFEAKALLQERFIRRMDDAEQQTKRLRREYYNQLLDVELQQEAYWLPNNDILTVKDALDALKISSMIGSAYLNDQSYLVREEELERHPLLPYGLIVTKRESAKLQPELLQELLLKSPVPIFVREEMADATGASFLLLSHQGPRMVLQPERFLDWKQGIASRLKEQEEELQDAEGYLAKLKSARLEYDRLLQGEHTVSLRARQKVLETQQQELGKSLNELNAEMSLNEETLSGISRDLAVSEAEKTEHETRAAALREWVERSRKQEQDYKDKQKSVELKTTLSKEIAVKEQQLAHLKADMDSLALQREKWLGEAKYSLFPRLQNWFPEIHFPSEHGGAAQDTVQEETVPDEAVQDKLLQLLSTVESQQQSLSQNELEIRTRAAQIKAAGQQLVELEAAVQQVDDGWQSAPEPNDSPEVIQSARTRQKSDTGILDEDYQNIRDSYIRCMAELDNLQKELGKSEKAIKEKHERAVELWHEPLGQKEEEISARFRENEHLLNTCKQALASMDMWLQTLSNQSKVMDTHVESRVQLRDVPEEVQLDVRENCEQLVADWLLRSKESRSQRAEISRKVKEEKTALSGRLAKSGWNVELETKIQDRLNTVHWDDFSIALQVLDSMLQSSRDQIESIRSDKEDMELSRKLWVGRASKRVVQITDILKRMERRMIIHNENGHAFPLVRLNYKNITVPRTTDDIEPLVSEYFNRCISSLLEKFPKIEQVPASAVRELINDGRMVYAALQNRFPVLQVYKPVTENYFLYAAPEEYHYSDWEVINRGALDEAVGSGGQRQSVQLLVAMMIMTHKRVNRENKGWTVFLYDNPFGEMVSNNVLDPVFEISKALKFQWLIVTPPELVKNDVSIRFGVYWQLYFGGDKGDALDSTLIKGGRKLVPASLF</sequence>
<evidence type="ECO:0000256" key="1">
    <source>
        <dbReference type="SAM" id="Coils"/>
    </source>
</evidence>
<keyword evidence="1" id="KW-0175">Coiled coil</keyword>
<dbReference type="RefSeq" id="WP_042213549.1">
    <property type="nucleotide sequence ID" value="NZ_CP009285.1"/>
</dbReference>
<dbReference type="EMBL" id="CP009285">
    <property type="protein sequence ID" value="AIQ58540.1"/>
    <property type="molecule type" value="Genomic_DNA"/>
</dbReference>
<evidence type="ECO:0008006" key="4">
    <source>
        <dbReference type="Google" id="ProtNLM"/>
    </source>
</evidence>
<dbReference type="Proteomes" id="UP000029518">
    <property type="component" value="Chromosome"/>
</dbReference>
<feature type="coiled-coil region" evidence="1">
    <location>
        <begin position="1040"/>
        <end position="1074"/>
    </location>
</feature>
<feature type="coiled-coil region" evidence="1">
    <location>
        <begin position="882"/>
        <end position="909"/>
    </location>
</feature>
<gene>
    <name evidence="2" type="ORF">PBOR_17540</name>
</gene>
<dbReference type="KEGG" id="pbd:PBOR_17540"/>
<accession>A0A089LEM2</accession>
<reference evidence="2" key="1">
    <citation type="submission" date="2014-08" db="EMBL/GenBank/DDBJ databases">
        <title>Comparative genomics of the Paenibacillus odorifer group.</title>
        <authorList>
            <person name="den Bakker H.C."/>
            <person name="Tsai Y.-C.Y.-C."/>
            <person name="Martin N."/>
            <person name="Korlach J."/>
            <person name="Wiedmann M."/>
        </authorList>
    </citation>
    <scope>NUCLEOTIDE SEQUENCE [LARGE SCALE GENOMIC DNA]</scope>
    <source>
        <strain evidence="2">DSM 13188</strain>
    </source>
</reference>
<organism evidence="2 3">
    <name type="scientific">Paenibacillus borealis</name>
    <dbReference type="NCBI Taxonomy" id="160799"/>
    <lineage>
        <taxon>Bacteria</taxon>
        <taxon>Bacillati</taxon>
        <taxon>Bacillota</taxon>
        <taxon>Bacilli</taxon>
        <taxon>Bacillales</taxon>
        <taxon>Paenibacillaceae</taxon>
        <taxon>Paenibacillus</taxon>
    </lineage>
</organism>
<dbReference type="HOGENOM" id="CLU_249028_0_0_9"/>
<evidence type="ECO:0000313" key="3">
    <source>
        <dbReference type="Proteomes" id="UP000029518"/>
    </source>
</evidence>
<name>A0A089LEM2_PAEBO</name>
<protein>
    <recommendedName>
        <fullName evidence="4">Chromosome segregation ATPase</fullName>
    </recommendedName>
</protein>
<evidence type="ECO:0000313" key="2">
    <source>
        <dbReference type="EMBL" id="AIQ58540.1"/>
    </source>
</evidence>
<feature type="coiled-coil region" evidence="1">
    <location>
        <begin position="759"/>
        <end position="826"/>
    </location>
</feature>
<proteinExistence type="predicted"/>
<dbReference type="OrthoDB" id="9815057at2"/>